<evidence type="ECO:0000256" key="3">
    <source>
        <dbReference type="SAM" id="SignalP"/>
    </source>
</evidence>
<dbReference type="Pfam" id="PF00135">
    <property type="entry name" value="COesterase"/>
    <property type="match status" value="1"/>
</dbReference>
<feature type="chain" id="PRO_5034232001" evidence="3">
    <location>
        <begin position="20"/>
        <end position="712"/>
    </location>
</feature>
<accession>A0A8H5WEA4</accession>
<dbReference type="PANTHER" id="PTHR43918">
    <property type="entry name" value="ACETYLCHOLINESTERASE"/>
    <property type="match status" value="1"/>
</dbReference>
<dbReference type="PROSITE" id="PS00941">
    <property type="entry name" value="CARBOXYLESTERASE_B_2"/>
    <property type="match status" value="1"/>
</dbReference>
<dbReference type="SUPFAM" id="SSF53474">
    <property type="entry name" value="alpha/beta-Hydrolases"/>
    <property type="match status" value="1"/>
</dbReference>
<dbReference type="InterPro" id="IPR050654">
    <property type="entry name" value="AChE-related_enzymes"/>
</dbReference>
<gene>
    <name evidence="5" type="ORF">FDENT_13941</name>
</gene>
<evidence type="ECO:0000313" key="6">
    <source>
        <dbReference type="Proteomes" id="UP000562682"/>
    </source>
</evidence>
<evidence type="ECO:0000256" key="2">
    <source>
        <dbReference type="ARBA" id="ARBA00022801"/>
    </source>
</evidence>
<reference evidence="5 6" key="1">
    <citation type="submission" date="2020-05" db="EMBL/GenBank/DDBJ databases">
        <title>Identification and distribution of gene clusters putatively required for synthesis of sphingolipid metabolism inhibitors in phylogenetically diverse species of the filamentous fungus Fusarium.</title>
        <authorList>
            <person name="Kim H.-S."/>
            <person name="Busman M."/>
            <person name="Brown D.W."/>
            <person name="Divon H."/>
            <person name="Uhlig S."/>
            <person name="Proctor R.H."/>
        </authorList>
    </citation>
    <scope>NUCLEOTIDE SEQUENCE [LARGE SCALE GENOMIC DNA]</scope>
    <source>
        <strain evidence="5 6">NRRL 25311</strain>
    </source>
</reference>
<dbReference type="PANTHER" id="PTHR43918:SF4">
    <property type="entry name" value="CARBOXYLIC ESTER HYDROLASE"/>
    <property type="match status" value="1"/>
</dbReference>
<evidence type="ECO:0000313" key="5">
    <source>
        <dbReference type="EMBL" id="KAF5659327.1"/>
    </source>
</evidence>
<dbReference type="InterPro" id="IPR019819">
    <property type="entry name" value="Carboxylesterase_B_CS"/>
</dbReference>
<evidence type="ECO:0000259" key="4">
    <source>
        <dbReference type="Pfam" id="PF00135"/>
    </source>
</evidence>
<evidence type="ECO:0000256" key="1">
    <source>
        <dbReference type="ARBA" id="ARBA00005964"/>
    </source>
</evidence>
<dbReference type="PROSITE" id="PS00122">
    <property type="entry name" value="CARBOXYLESTERASE_B_1"/>
    <property type="match status" value="1"/>
</dbReference>
<dbReference type="EMBL" id="JAAOAK010000634">
    <property type="protein sequence ID" value="KAF5659327.1"/>
    <property type="molecule type" value="Genomic_DNA"/>
</dbReference>
<dbReference type="InterPro" id="IPR019826">
    <property type="entry name" value="Carboxylesterase_B_AS"/>
</dbReference>
<dbReference type="AlphaFoldDB" id="A0A8H5WEA4"/>
<comment type="similarity">
    <text evidence="1">Belongs to the type-B carboxylesterase/lipase family.</text>
</comment>
<name>A0A8H5WEA4_9HYPO</name>
<proteinExistence type="inferred from homology"/>
<feature type="domain" description="Carboxylesterase type B" evidence="4">
    <location>
        <begin position="34"/>
        <end position="475"/>
    </location>
</feature>
<dbReference type="InterPro" id="IPR002018">
    <property type="entry name" value="CarbesteraseB"/>
</dbReference>
<keyword evidence="3" id="KW-0732">Signal</keyword>
<keyword evidence="6" id="KW-1185">Reference proteome</keyword>
<dbReference type="GO" id="GO:0052689">
    <property type="term" value="F:carboxylic ester hydrolase activity"/>
    <property type="evidence" value="ECO:0007669"/>
    <property type="project" value="TreeGrafter"/>
</dbReference>
<protein>
    <submittedName>
        <fullName evidence="5">Para-nitrobenzyl esterase</fullName>
    </submittedName>
</protein>
<comment type="caution">
    <text evidence="5">The sequence shown here is derived from an EMBL/GenBank/DDBJ whole genome shotgun (WGS) entry which is preliminary data.</text>
</comment>
<organism evidence="5 6">
    <name type="scientific">Fusarium denticulatum</name>
    <dbReference type="NCBI Taxonomy" id="48507"/>
    <lineage>
        <taxon>Eukaryota</taxon>
        <taxon>Fungi</taxon>
        <taxon>Dikarya</taxon>
        <taxon>Ascomycota</taxon>
        <taxon>Pezizomycotina</taxon>
        <taxon>Sordariomycetes</taxon>
        <taxon>Hypocreomycetidae</taxon>
        <taxon>Hypocreales</taxon>
        <taxon>Nectriaceae</taxon>
        <taxon>Fusarium</taxon>
        <taxon>Fusarium fujikuroi species complex</taxon>
    </lineage>
</organism>
<dbReference type="InterPro" id="IPR029058">
    <property type="entry name" value="AB_hydrolase_fold"/>
</dbReference>
<dbReference type="Gene3D" id="3.40.50.1820">
    <property type="entry name" value="alpha/beta hydrolase"/>
    <property type="match status" value="1"/>
</dbReference>
<feature type="signal peptide" evidence="3">
    <location>
        <begin position="1"/>
        <end position="19"/>
    </location>
</feature>
<sequence>MRPFRYLMLLECLLFGSLALPHSNIPSLDARDASPSVSLEQGTIVGTATIVNAASPTVHKFLGVPFAESPPKRFAPPESVKKSKDTILAQKWSPKCIENAMPGPLVDDAEQSEDCLYLNVYVPNTVTRNKAVMFWIYGGNLQFGNAGQPNYDGSPFAASQDVIVVSANYRTNAFGFSNSPEIPTKQRNSGFLDQRLALQWVQQNIQAFGGDPKKVTIFGESSGASSVDRLLTAPPSPLPYRAAILQSGQASVSVASGGDGPASWRSLVKLLGCNGSTSELECVRKADALKIRSLVIDKGLVFTPINDGVTQLATPQIISRSFGHAAPVPMLIGSNGLEASLFLQSVFKELYESKSANATYEGLAATLGDQAAAFIRKEVVSKTSKGAVALFYALSQIASDILYKCPASLVSKASASAGNPTWRYLFNGTFPNTQAPLILPEYGLTSVGAFHSSEIPIVFGTYGEFDKYAPSTADEIALKSANLRETSFAEAYKTFMASRFDGTEKWSINDAANYGKTKLIEKLTSDLAAGSNVAAADDQQWQAKIGTWNASKLDPSIGQRPGCLTDAPTLTDRINPTISTPNGNQAPALTLASPKFSENTLRCIKSAQASSPNAITYAAQSFYRDIVAKNKDNGYYWSSDRLEGKKVPSTGYHFQLDFLVRKNCLWKANYDERMKYMQVIIDGCNGRSKSDKLSGWVQDNCIEPIINPKRGI</sequence>
<dbReference type="Proteomes" id="UP000562682">
    <property type="component" value="Unassembled WGS sequence"/>
</dbReference>
<keyword evidence="2" id="KW-0378">Hydrolase</keyword>